<dbReference type="GO" id="GO:0008745">
    <property type="term" value="F:N-acetylmuramoyl-L-alanine amidase activity"/>
    <property type="evidence" value="ECO:0007669"/>
    <property type="project" value="InterPro"/>
</dbReference>
<evidence type="ECO:0000313" key="4">
    <source>
        <dbReference type="EMBL" id="PIQ75293.1"/>
    </source>
</evidence>
<evidence type="ECO:0000313" key="5">
    <source>
        <dbReference type="Proteomes" id="UP000229317"/>
    </source>
</evidence>
<gene>
    <name evidence="4" type="ORF">COV84_02095</name>
</gene>
<dbReference type="AlphaFoldDB" id="A0A2H0KT05"/>
<comment type="similarity">
    <text evidence="1">Belongs to the N-acetylmuramoyl-L-alanine amidase 2 family.</text>
</comment>
<protein>
    <recommendedName>
        <fullName evidence="6">Peptidoglycan recognition protein family domain-containing protein</fullName>
    </recommendedName>
</protein>
<evidence type="ECO:0000259" key="3">
    <source>
        <dbReference type="SMART" id="SM00701"/>
    </source>
</evidence>
<dbReference type="SMART" id="SM00701">
    <property type="entry name" value="PGRP"/>
    <property type="match status" value="1"/>
</dbReference>
<comment type="caution">
    <text evidence="4">The sequence shown here is derived from an EMBL/GenBank/DDBJ whole genome shotgun (WGS) entry which is preliminary data.</text>
</comment>
<dbReference type="Gene3D" id="3.40.80.10">
    <property type="entry name" value="Peptidoglycan recognition protein-like"/>
    <property type="match status" value="1"/>
</dbReference>
<reference evidence="4 5" key="1">
    <citation type="submission" date="2017-09" db="EMBL/GenBank/DDBJ databases">
        <title>Depth-based differentiation of microbial function through sediment-hosted aquifers and enrichment of novel symbionts in the deep terrestrial subsurface.</title>
        <authorList>
            <person name="Probst A.J."/>
            <person name="Ladd B."/>
            <person name="Jarett J.K."/>
            <person name="Geller-Mcgrath D.E."/>
            <person name="Sieber C.M."/>
            <person name="Emerson J.B."/>
            <person name="Anantharaman K."/>
            <person name="Thomas B.C."/>
            <person name="Malmstrom R."/>
            <person name="Stieglmeier M."/>
            <person name="Klingl A."/>
            <person name="Woyke T."/>
            <person name="Ryan C.M."/>
            <person name="Banfield J.F."/>
        </authorList>
    </citation>
    <scope>NUCLEOTIDE SEQUENCE [LARGE SCALE GENOMIC DNA]</scope>
    <source>
        <strain evidence="4">CG11_big_fil_rev_8_21_14_0_20_40_15</strain>
    </source>
</reference>
<proteinExistence type="inferred from homology"/>
<accession>A0A2H0KT05</accession>
<dbReference type="Pfam" id="PF01510">
    <property type="entry name" value="Amidase_2"/>
    <property type="match status" value="1"/>
</dbReference>
<dbReference type="InterPro" id="IPR006619">
    <property type="entry name" value="PGRP_domain_met/bac"/>
</dbReference>
<dbReference type="InterPro" id="IPR036505">
    <property type="entry name" value="Amidase/PGRP_sf"/>
</dbReference>
<dbReference type="GO" id="GO:0009253">
    <property type="term" value="P:peptidoglycan catabolic process"/>
    <property type="evidence" value="ECO:0007669"/>
    <property type="project" value="InterPro"/>
</dbReference>
<dbReference type="CDD" id="cd06583">
    <property type="entry name" value="PGRP"/>
    <property type="match status" value="1"/>
</dbReference>
<dbReference type="Proteomes" id="UP000229317">
    <property type="component" value="Unassembled WGS sequence"/>
</dbReference>
<sequence>MADKLKKKLGLVLFIALLLASNGFFVFGAFPGAQAQSSSLFYADSDIPIILPRSTWDNSAQLHAMLSWLPQNETFPSDWQPVERIVVHDTATANSDSLSAIARIQSIYRFHAVTQGWGDIGYNYLIDRDGKIYEGRLGGNGSRGAHAFNNRTSQNFNYGSIGITLLGEYTNSSVPAAMVDSLSRLIGWLAATNNFDPTLTQKTFSIWTPTTNSFSSIFTGAVVAGHKDIDAGNPDPGTLDFAAVRQAAAQYKQKYQGVVYQSPSGSKIYQLISGERKTFESLADFSSQGGTYQKIAVISQTQLDLFSSGRFLKYPDGSLLQAVDSPSVFLMDGGKKRNLNVTAAQFAKLGFDWDNVKKITTGDLSLYTSGPDIVYGSDKSLIKDSQGKVYFIENGRKRWVSSGQLFKVLGYQWSKVKDKTKEYIDTILEGGPMSYPSGSLVKGSGPTVYLIENGLKREILSGQIFTKLGYQWNKILSVSDEELARYPAGDFVGYKNGTLAKAAGEATVYLLSGGQKQAFVSAEQFTNLGYQWKNVLSVSAGELERYFLGETVKYPDGALVQRKGDVNVFRIESGLAKLIPDLATFKKLKLSWLNVLKISGGDFQKLFAYALPAPPTAPSTPSTASGPSQQSQPNIRVAIWNVPQAQTEVVFSGSGPYDVYDKSGNLVVSKQTGEQFSVSVANPSGVFAKLVPKSGTILEIISYQDLASWKIGLNYNKFRGNLEIVYSNKSGKLWVVNELPLEEYLKGVAETNQGLNMEYLKTMSVAARTYAYHYFKLGGKYGGDEVYHITNTTSDQLYKGYGREPYASDIVTAAGATFGEMVFYNGQTIVTAYSSGAPELITNGSRSACSVWGGKYCQSGYEYLNGGVKDPQGTTYGYDACGGGNHCVGLSGAGTRQLAAQGKTYKEILLYYYPGTTIQKLY</sequence>
<dbReference type="SMART" id="SM00644">
    <property type="entry name" value="Ami_2"/>
    <property type="match status" value="1"/>
</dbReference>
<dbReference type="SUPFAM" id="SSF55846">
    <property type="entry name" value="N-acetylmuramoyl-L-alanine amidase-like"/>
    <property type="match status" value="1"/>
</dbReference>
<dbReference type="PANTHER" id="PTHR11022:SF41">
    <property type="entry name" value="PEPTIDOGLYCAN-RECOGNITION PROTEIN LC-RELATED"/>
    <property type="match status" value="1"/>
</dbReference>
<evidence type="ECO:0008006" key="6">
    <source>
        <dbReference type="Google" id="ProtNLM"/>
    </source>
</evidence>
<evidence type="ECO:0000256" key="1">
    <source>
        <dbReference type="ARBA" id="ARBA00007553"/>
    </source>
</evidence>
<organism evidence="4 5">
    <name type="scientific">Candidatus Portnoybacteria bacterium CG11_big_fil_rev_8_21_14_0_20_40_15</name>
    <dbReference type="NCBI Taxonomy" id="1974817"/>
    <lineage>
        <taxon>Bacteria</taxon>
        <taxon>Candidatus Portnoyibacteriota</taxon>
    </lineage>
</organism>
<dbReference type="InterPro" id="IPR015510">
    <property type="entry name" value="PGRP"/>
</dbReference>
<evidence type="ECO:0000259" key="2">
    <source>
        <dbReference type="SMART" id="SM00644"/>
    </source>
</evidence>
<dbReference type="InterPro" id="IPR013693">
    <property type="entry name" value="SpoIID/LytB_N"/>
</dbReference>
<dbReference type="EMBL" id="PCVO01000032">
    <property type="protein sequence ID" value="PIQ75293.1"/>
    <property type="molecule type" value="Genomic_DNA"/>
</dbReference>
<dbReference type="Pfam" id="PF08486">
    <property type="entry name" value="SpoIID"/>
    <property type="match status" value="1"/>
</dbReference>
<dbReference type="InterPro" id="IPR002502">
    <property type="entry name" value="Amidase_domain"/>
</dbReference>
<feature type="domain" description="N-acetylmuramoyl-L-alanine amidase" evidence="2">
    <location>
        <begin position="67"/>
        <end position="237"/>
    </location>
</feature>
<feature type="domain" description="Peptidoglycan recognition protein family" evidence="3">
    <location>
        <begin position="48"/>
        <end position="208"/>
    </location>
</feature>
<name>A0A2H0KT05_9BACT</name>
<dbReference type="GO" id="GO:0008270">
    <property type="term" value="F:zinc ion binding"/>
    <property type="evidence" value="ECO:0007669"/>
    <property type="project" value="InterPro"/>
</dbReference>
<dbReference type="PANTHER" id="PTHR11022">
    <property type="entry name" value="PEPTIDOGLYCAN RECOGNITION PROTEIN"/>
    <property type="match status" value="1"/>
</dbReference>